<dbReference type="PANTHER" id="PTHR31793">
    <property type="entry name" value="4-HYDROXYBENZOYL-COA THIOESTERASE FAMILY MEMBER"/>
    <property type="match status" value="1"/>
</dbReference>
<dbReference type="RefSeq" id="WP_088076138.1">
    <property type="nucleotide sequence ID" value="NZ_JAHQCR010000030.1"/>
</dbReference>
<evidence type="ECO:0000313" key="2">
    <source>
        <dbReference type="Proteomes" id="UP000790580"/>
    </source>
</evidence>
<dbReference type="EMBL" id="JAHQCR010000030">
    <property type="protein sequence ID" value="MBU9721206.1"/>
    <property type="molecule type" value="Genomic_DNA"/>
</dbReference>
<dbReference type="PANTHER" id="PTHR31793:SF24">
    <property type="entry name" value="LONG-CHAIN ACYL-COA THIOESTERASE FADM"/>
    <property type="match status" value="1"/>
</dbReference>
<dbReference type="Proteomes" id="UP000790580">
    <property type="component" value="Unassembled WGS sequence"/>
</dbReference>
<dbReference type="SUPFAM" id="SSF54637">
    <property type="entry name" value="Thioesterase/thiol ester dehydrase-isomerase"/>
    <property type="match status" value="1"/>
</dbReference>
<reference evidence="1 2" key="1">
    <citation type="submission" date="2021-06" db="EMBL/GenBank/DDBJ databases">
        <title>Bacillus sp. RD4P76, an endophyte from a halophyte.</title>
        <authorList>
            <person name="Sun J.-Q."/>
        </authorList>
    </citation>
    <scope>NUCLEOTIDE SEQUENCE [LARGE SCALE GENOMIC DNA]</scope>
    <source>
        <strain evidence="1 2">JCM 17098</strain>
    </source>
</reference>
<accession>A0ABS6JRK8</accession>
<dbReference type="CDD" id="cd00586">
    <property type="entry name" value="4HBT"/>
    <property type="match status" value="1"/>
</dbReference>
<comment type="caution">
    <text evidence="1">The sequence shown here is derived from an EMBL/GenBank/DDBJ whole genome shotgun (WGS) entry which is preliminary data.</text>
</comment>
<name>A0ABS6JRK8_9BACI</name>
<protein>
    <submittedName>
        <fullName evidence="1">Acyl-CoA thioesterase</fullName>
    </submittedName>
</protein>
<dbReference type="Gene3D" id="3.10.129.10">
    <property type="entry name" value="Hotdog Thioesterase"/>
    <property type="match status" value="1"/>
</dbReference>
<organism evidence="1 2">
    <name type="scientific">Evansella alkalicola</name>
    <dbReference type="NCBI Taxonomy" id="745819"/>
    <lineage>
        <taxon>Bacteria</taxon>
        <taxon>Bacillati</taxon>
        <taxon>Bacillota</taxon>
        <taxon>Bacilli</taxon>
        <taxon>Bacillales</taxon>
        <taxon>Bacillaceae</taxon>
        <taxon>Evansella</taxon>
    </lineage>
</organism>
<sequence>MAIPDYIEDMEQWVKGFKYKCPITVRFSETDAFGHLNNTKTFVYFEQARINFFKDCGLSDEWFTSNGSSIPVVADLHCDYLRQVFFDEELQVGVKVAHVGTSSVDIHYMITNSKEEICHTGRGRIVQIDREKKKPIPWSDKVKENLLKTI</sequence>
<keyword evidence="2" id="KW-1185">Reference proteome</keyword>
<evidence type="ECO:0000313" key="1">
    <source>
        <dbReference type="EMBL" id="MBU9721206.1"/>
    </source>
</evidence>
<dbReference type="InterPro" id="IPR029069">
    <property type="entry name" value="HotDog_dom_sf"/>
</dbReference>
<gene>
    <name evidence="1" type="ORF">KS407_07060</name>
</gene>
<dbReference type="InterPro" id="IPR050563">
    <property type="entry name" value="4-hydroxybenzoyl-CoA_TE"/>
</dbReference>
<proteinExistence type="predicted"/>
<dbReference type="Pfam" id="PF13279">
    <property type="entry name" value="4HBT_2"/>
    <property type="match status" value="1"/>
</dbReference>